<comment type="subcellular location">
    <subcellularLocation>
        <location evidence="2">Endoplasmic reticulum</location>
    </subcellularLocation>
    <subcellularLocation>
        <location evidence="3">Membrane</location>
    </subcellularLocation>
    <subcellularLocation>
        <location evidence="1">Mitochondrion</location>
    </subcellularLocation>
</comment>
<dbReference type="PANTHER" id="PTHR48182">
    <property type="entry name" value="PROTEIN SERAC1"/>
    <property type="match status" value="1"/>
</dbReference>
<reference evidence="7" key="1">
    <citation type="journal article" date="2023" name="Insect Mol. Biol.">
        <title>Genome sequencing provides insights into the evolution of gene families encoding plant cell wall-degrading enzymes in longhorned beetles.</title>
        <authorList>
            <person name="Shin N.R."/>
            <person name="Okamura Y."/>
            <person name="Kirsch R."/>
            <person name="Pauchet Y."/>
        </authorList>
    </citation>
    <scope>NUCLEOTIDE SEQUENCE</scope>
    <source>
        <strain evidence="7">RBIC_L_NR</strain>
    </source>
</reference>
<dbReference type="GO" id="GO:0016020">
    <property type="term" value="C:membrane"/>
    <property type="evidence" value="ECO:0007669"/>
    <property type="project" value="UniProtKB-SubCell"/>
</dbReference>
<dbReference type="Proteomes" id="UP001162156">
    <property type="component" value="Unassembled WGS sequence"/>
</dbReference>
<name>A0AAV8ZTC9_9CUCU</name>
<keyword evidence="5" id="KW-0496">Mitochondrion</keyword>
<evidence type="ECO:0000313" key="8">
    <source>
        <dbReference type="Proteomes" id="UP001162156"/>
    </source>
</evidence>
<sequence length="162" mass="18333">MSKNFNSDYFAAFKSDNPSIKNVCLNTKGIVFYSTPHKGSRLANLSQATTLLLWPSVEVQELRENSPKLNMIHKEFLEIVKSVPMRIVTFVETKSTVVTAMKLNFLLVSPESGNPGVGEYFEVPQDHLGICKPLTKYSFLYQKVLCMIKEIVNEIEEQKNAV</sequence>
<protein>
    <submittedName>
        <fullName evidence="7">Uncharacterized protein</fullName>
    </submittedName>
</protein>
<dbReference type="GO" id="GO:0005739">
    <property type="term" value="C:mitochondrion"/>
    <property type="evidence" value="ECO:0007669"/>
    <property type="project" value="UniProtKB-SubCell"/>
</dbReference>
<dbReference type="GO" id="GO:0005783">
    <property type="term" value="C:endoplasmic reticulum"/>
    <property type="evidence" value="ECO:0007669"/>
    <property type="project" value="UniProtKB-SubCell"/>
</dbReference>
<evidence type="ECO:0000256" key="2">
    <source>
        <dbReference type="ARBA" id="ARBA00004240"/>
    </source>
</evidence>
<organism evidence="7 8">
    <name type="scientific">Rhamnusium bicolor</name>
    <dbReference type="NCBI Taxonomy" id="1586634"/>
    <lineage>
        <taxon>Eukaryota</taxon>
        <taxon>Metazoa</taxon>
        <taxon>Ecdysozoa</taxon>
        <taxon>Arthropoda</taxon>
        <taxon>Hexapoda</taxon>
        <taxon>Insecta</taxon>
        <taxon>Pterygota</taxon>
        <taxon>Neoptera</taxon>
        <taxon>Endopterygota</taxon>
        <taxon>Coleoptera</taxon>
        <taxon>Polyphaga</taxon>
        <taxon>Cucujiformia</taxon>
        <taxon>Chrysomeloidea</taxon>
        <taxon>Cerambycidae</taxon>
        <taxon>Lepturinae</taxon>
        <taxon>Rhagiini</taxon>
        <taxon>Rhamnusium</taxon>
    </lineage>
</organism>
<accession>A0AAV8ZTC9</accession>
<comment type="caution">
    <text evidence="7">The sequence shown here is derived from an EMBL/GenBank/DDBJ whole genome shotgun (WGS) entry which is preliminary data.</text>
</comment>
<keyword evidence="6" id="KW-0472">Membrane</keyword>
<evidence type="ECO:0000256" key="5">
    <source>
        <dbReference type="ARBA" id="ARBA00023128"/>
    </source>
</evidence>
<keyword evidence="4" id="KW-0256">Endoplasmic reticulum</keyword>
<dbReference type="InterPro" id="IPR052374">
    <property type="entry name" value="SERAC1"/>
</dbReference>
<evidence type="ECO:0000313" key="7">
    <source>
        <dbReference type="EMBL" id="KAJ8969532.1"/>
    </source>
</evidence>
<evidence type="ECO:0000256" key="1">
    <source>
        <dbReference type="ARBA" id="ARBA00004173"/>
    </source>
</evidence>
<evidence type="ECO:0000256" key="4">
    <source>
        <dbReference type="ARBA" id="ARBA00022824"/>
    </source>
</evidence>
<dbReference type="PANTHER" id="PTHR48182:SF2">
    <property type="entry name" value="PROTEIN SERAC1"/>
    <property type="match status" value="1"/>
</dbReference>
<gene>
    <name evidence="7" type="ORF">NQ314_001715</name>
</gene>
<evidence type="ECO:0000256" key="6">
    <source>
        <dbReference type="ARBA" id="ARBA00023136"/>
    </source>
</evidence>
<keyword evidence="8" id="KW-1185">Reference proteome</keyword>
<proteinExistence type="predicted"/>
<dbReference type="EMBL" id="JANEYF010000522">
    <property type="protein sequence ID" value="KAJ8969532.1"/>
    <property type="molecule type" value="Genomic_DNA"/>
</dbReference>
<evidence type="ECO:0000256" key="3">
    <source>
        <dbReference type="ARBA" id="ARBA00004370"/>
    </source>
</evidence>
<dbReference type="AlphaFoldDB" id="A0AAV8ZTC9"/>